<dbReference type="GO" id="GO:0006355">
    <property type="term" value="P:regulation of DNA-templated transcription"/>
    <property type="evidence" value="ECO:0007669"/>
    <property type="project" value="InterPro"/>
</dbReference>
<evidence type="ECO:0000313" key="16">
    <source>
        <dbReference type="Proteomes" id="UP001243844"/>
    </source>
</evidence>
<comment type="function">
    <text evidence="1">Specifically methylates the cytosine at position 967 (m5C967) of 16S rRNA.</text>
</comment>
<reference evidence="15" key="1">
    <citation type="submission" date="2023-08" db="EMBL/GenBank/DDBJ databases">
        <title>Emergence of clinically-relevant ST2 carbapenem-resistant Acinetobacter baumannii strains in hospital sewages in Zhejiang, East of China.</title>
        <authorList>
            <person name="Kaichao C."/>
            <person name="Zhang R."/>
        </authorList>
    </citation>
    <scope>NUCLEOTIDE SEQUENCE</scope>
    <source>
        <strain evidence="15">M-RB-37</strain>
    </source>
</reference>
<evidence type="ECO:0000313" key="15">
    <source>
        <dbReference type="EMBL" id="MDQ8937156.1"/>
    </source>
</evidence>
<comment type="caution">
    <text evidence="15">The sequence shown here is derived from an EMBL/GenBank/DDBJ whole genome shotgun (WGS) entry which is preliminary data.</text>
</comment>
<dbReference type="EMBL" id="JAVIDL010000052">
    <property type="protein sequence ID" value="MDQ8937156.1"/>
    <property type="molecule type" value="Genomic_DNA"/>
</dbReference>
<evidence type="ECO:0000256" key="10">
    <source>
        <dbReference type="ARBA" id="ARBA00030399"/>
    </source>
</evidence>
<feature type="binding site" evidence="13">
    <location>
        <begin position="258"/>
        <end position="264"/>
    </location>
    <ligand>
        <name>S-adenosyl-L-methionine</name>
        <dbReference type="ChEBI" id="CHEBI:59789"/>
    </ligand>
</feature>
<dbReference type="GO" id="GO:0005737">
    <property type="term" value="C:cytoplasm"/>
    <property type="evidence" value="ECO:0007669"/>
    <property type="project" value="UniProtKB-SubCell"/>
</dbReference>
<keyword evidence="4" id="KW-0963">Cytoplasm</keyword>
<dbReference type="InterPro" id="IPR004573">
    <property type="entry name" value="rRNA_ssu_MeTfrase_B"/>
</dbReference>
<comment type="catalytic activity">
    <reaction evidence="12">
        <text>cytidine(967) in 16S rRNA + S-adenosyl-L-methionine = 5-methylcytidine(967) in 16S rRNA + S-adenosyl-L-homocysteine + H(+)</text>
        <dbReference type="Rhea" id="RHEA:42748"/>
        <dbReference type="Rhea" id="RHEA-COMP:10219"/>
        <dbReference type="Rhea" id="RHEA-COMP:10220"/>
        <dbReference type="ChEBI" id="CHEBI:15378"/>
        <dbReference type="ChEBI" id="CHEBI:57856"/>
        <dbReference type="ChEBI" id="CHEBI:59789"/>
        <dbReference type="ChEBI" id="CHEBI:74483"/>
        <dbReference type="ChEBI" id="CHEBI:82748"/>
        <dbReference type="EC" id="2.1.1.176"/>
    </reaction>
</comment>
<comment type="subcellular location">
    <subcellularLocation>
        <location evidence="2">Cytoplasm</location>
    </subcellularLocation>
</comment>
<dbReference type="InterPro" id="IPR006027">
    <property type="entry name" value="NusB_RsmB_TIM44"/>
</dbReference>
<evidence type="ECO:0000256" key="1">
    <source>
        <dbReference type="ARBA" id="ARBA00002724"/>
    </source>
</evidence>
<dbReference type="InterPro" id="IPR029063">
    <property type="entry name" value="SAM-dependent_MTases_sf"/>
</dbReference>
<accession>A0AAW8JAC4</accession>
<keyword evidence="5" id="KW-0698">rRNA processing</keyword>
<dbReference type="Proteomes" id="UP001243844">
    <property type="component" value="Unassembled WGS sequence"/>
</dbReference>
<feature type="binding site" evidence="13">
    <location>
        <position position="311"/>
    </location>
    <ligand>
        <name>S-adenosyl-L-methionine</name>
        <dbReference type="ChEBI" id="CHEBI:59789"/>
    </ligand>
</feature>
<dbReference type="AlphaFoldDB" id="A0AAW8JAC4"/>
<dbReference type="InterPro" id="IPR049560">
    <property type="entry name" value="MeTrfase_RsmB-F_NOP2_cat"/>
</dbReference>
<evidence type="ECO:0000256" key="12">
    <source>
        <dbReference type="ARBA" id="ARBA00047283"/>
    </source>
</evidence>
<keyword evidence="9 13" id="KW-0694">RNA-binding</keyword>
<evidence type="ECO:0000256" key="11">
    <source>
        <dbReference type="ARBA" id="ARBA00031088"/>
    </source>
</evidence>
<dbReference type="RefSeq" id="WP_308982144.1">
    <property type="nucleotide sequence ID" value="NZ_JAVIDL010000052.1"/>
</dbReference>
<evidence type="ECO:0000259" key="14">
    <source>
        <dbReference type="PROSITE" id="PS51686"/>
    </source>
</evidence>
<dbReference type="CDD" id="cd02440">
    <property type="entry name" value="AdoMet_MTases"/>
    <property type="match status" value="1"/>
</dbReference>
<dbReference type="PROSITE" id="PS51686">
    <property type="entry name" value="SAM_MT_RSMB_NOP"/>
    <property type="match status" value="1"/>
</dbReference>
<dbReference type="PANTHER" id="PTHR22807">
    <property type="entry name" value="NOP2 YEAST -RELATED NOL1/NOP2/FMU SUN DOMAIN-CONTAINING"/>
    <property type="match status" value="1"/>
</dbReference>
<dbReference type="Pfam" id="PF01029">
    <property type="entry name" value="NusB"/>
    <property type="match status" value="1"/>
</dbReference>
<proteinExistence type="inferred from homology"/>
<dbReference type="PRINTS" id="PR02008">
    <property type="entry name" value="RCMTFAMILY"/>
</dbReference>
<evidence type="ECO:0000256" key="5">
    <source>
        <dbReference type="ARBA" id="ARBA00022552"/>
    </source>
</evidence>
<evidence type="ECO:0000256" key="3">
    <source>
        <dbReference type="ARBA" id="ARBA00012140"/>
    </source>
</evidence>
<keyword evidence="6 13" id="KW-0489">Methyltransferase</keyword>
<dbReference type="GO" id="GO:0008649">
    <property type="term" value="F:rRNA methyltransferase activity"/>
    <property type="evidence" value="ECO:0007669"/>
    <property type="project" value="InterPro"/>
</dbReference>
<evidence type="ECO:0000256" key="2">
    <source>
        <dbReference type="ARBA" id="ARBA00004496"/>
    </source>
</evidence>
<dbReference type="InterPro" id="IPR035926">
    <property type="entry name" value="NusB-like_sf"/>
</dbReference>
<evidence type="ECO:0000256" key="9">
    <source>
        <dbReference type="ARBA" id="ARBA00022884"/>
    </source>
</evidence>
<dbReference type="SUPFAM" id="SSF53335">
    <property type="entry name" value="S-adenosyl-L-methionine-dependent methyltransferases"/>
    <property type="match status" value="1"/>
</dbReference>
<dbReference type="SUPFAM" id="SSF48013">
    <property type="entry name" value="NusB-like"/>
    <property type="match status" value="1"/>
</dbReference>
<dbReference type="InterPro" id="IPR023267">
    <property type="entry name" value="RCMT"/>
</dbReference>
<dbReference type="Gene3D" id="1.10.940.10">
    <property type="entry name" value="NusB-like"/>
    <property type="match status" value="1"/>
</dbReference>
<dbReference type="Gene3D" id="3.30.70.1170">
    <property type="entry name" value="Sun protein, domain 3"/>
    <property type="match status" value="1"/>
</dbReference>
<dbReference type="InterPro" id="IPR001678">
    <property type="entry name" value="MeTrfase_RsmB-F_NOP2_dom"/>
</dbReference>
<evidence type="ECO:0000256" key="4">
    <source>
        <dbReference type="ARBA" id="ARBA00022490"/>
    </source>
</evidence>
<keyword evidence="7 13" id="KW-0808">Transferase</keyword>
<name>A0AAW8JAC4_9GAMM</name>
<gene>
    <name evidence="15" type="primary">rsmB</name>
    <name evidence="15" type="ORF">RFH47_15660</name>
</gene>
<dbReference type="Gene3D" id="3.40.50.150">
    <property type="entry name" value="Vaccinia Virus protein VP39"/>
    <property type="match status" value="1"/>
</dbReference>
<dbReference type="GO" id="GO:0003723">
    <property type="term" value="F:RNA binding"/>
    <property type="evidence" value="ECO:0007669"/>
    <property type="project" value="UniProtKB-UniRule"/>
</dbReference>
<feature type="binding site" evidence="13">
    <location>
        <position position="281"/>
    </location>
    <ligand>
        <name>S-adenosyl-L-methionine</name>
        <dbReference type="ChEBI" id="CHEBI:59789"/>
    </ligand>
</feature>
<organism evidence="15 16">
    <name type="scientific">Acinetobacter rudis</name>
    <dbReference type="NCBI Taxonomy" id="632955"/>
    <lineage>
        <taxon>Bacteria</taxon>
        <taxon>Pseudomonadati</taxon>
        <taxon>Pseudomonadota</taxon>
        <taxon>Gammaproteobacteria</taxon>
        <taxon>Moraxellales</taxon>
        <taxon>Moraxellaceae</taxon>
        <taxon>Acinetobacter</taxon>
    </lineage>
</organism>
<dbReference type="Pfam" id="PF01189">
    <property type="entry name" value="Methyltr_RsmB-F"/>
    <property type="match status" value="1"/>
</dbReference>
<evidence type="ECO:0000256" key="6">
    <source>
        <dbReference type="ARBA" id="ARBA00022603"/>
    </source>
</evidence>
<evidence type="ECO:0000256" key="7">
    <source>
        <dbReference type="ARBA" id="ARBA00022679"/>
    </source>
</evidence>
<sequence length="440" mass="49580">MSQLTPSVQVKQPTVNLRAQVVRSLLAVQQGQSLQSFLHHQLNDVASKDKALFHELLLGCLRQWYALKSISLPLLVKPLNNPTVESCLYLGIYQLLSTRIAVHAAISETVTATKQLGFESLSGVVNAILRRVSRETEAFRTALHAAHGLPSWMFKRLKRDWPEQLTDLSVQLQKVAPLTLRVNQRKIGRDAYLIKLQQAQIQARACTLSQAGIILEQGVQIPELPGFDAGWFSVQDEHAQLAAEILPEQNNHIVLDACAAPGGKTAHLIEKFKLAKLIALDHDEKRLQRVTENLNRLQLNELCPVEIIATDARTWQSSEQLDCIVLDAPCTATGVMRRHPDIRLLRQASDIEQTVELQKQILKQMWQQLRVGGVMLYITCSIFKAENEQQMQNFFAEHQDAQEIKISAEWGIQQAYGRQLLPQQGQGDGFYYCLIQKQAV</sequence>
<comment type="similarity">
    <text evidence="13">Belongs to the class I-like SAM-binding methyltransferase superfamily. RsmB/NOP family.</text>
</comment>
<dbReference type="FunFam" id="3.40.50.150:FF:000022">
    <property type="entry name" value="Ribosomal RNA small subunit methyltransferase B"/>
    <property type="match status" value="1"/>
</dbReference>
<keyword evidence="8 13" id="KW-0949">S-adenosyl-L-methionine</keyword>
<feature type="binding site" evidence="13">
    <location>
        <position position="327"/>
    </location>
    <ligand>
        <name>S-adenosyl-L-methionine</name>
        <dbReference type="ChEBI" id="CHEBI:59789"/>
    </ligand>
</feature>
<evidence type="ECO:0000256" key="13">
    <source>
        <dbReference type="PROSITE-ProRule" id="PRU01023"/>
    </source>
</evidence>
<dbReference type="EC" id="2.1.1.176" evidence="3"/>
<evidence type="ECO:0000256" key="8">
    <source>
        <dbReference type="ARBA" id="ARBA00022691"/>
    </source>
</evidence>
<dbReference type="InterPro" id="IPR054728">
    <property type="entry name" value="RsmB-like_ferredoxin"/>
</dbReference>
<dbReference type="PANTHER" id="PTHR22807:SF61">
    <property type="entry name" value="NOL1_NOP2_SUN FAMILY PROTEIN _ ANTITERMINATION NUSB DOMAIN-CONTAINING PROTEIN"/>
    <property type="match status" value="1"/>
</dbReference>
<feature type="active site" description="Nucleophile" evidence="13">
    <location>
        <position position="380"/>
    </location>
</feature>
<dbReference type="NCBIfam" id="NF008149">
    <property type="entry name" value="PRK10901.1"/>
    <property type="match status" value="1"/>
</dbReference>
<feature type="domain" description="SAM-dependent MTase RsmB/NOP-type" evidence="14">
    <location>
        <begin position="168"/>
        <end position="438"/>
    </location>
</feature>
<dbReference type="Pfam" id="PF22458">
    <property type="entry name" value="RsmF-B_ferredox"/>
    <property type="match status" value="1"/>
</dbReference>
<protein>
    <recommendedName>
        <fullName evidence="3">16S rRNA (cytosine(967)-C(5))-methyltransferase</fullName>
        <ecNumber evidence="3">2.1.1.176</ecNumber>
    </recommendedName>
    <alternativeName>
        <fullName evidence="10">16S rRNA m5C967 methyltransferase</fullName>
    </alternativeName>
    <alternativeName>
        <fullName evidence="11">rRNA (cytosine-C(5)-)-methyltransferase RsmB</fullName>
    </alternativeName>
</protein>
<dbReference type="NCBIfam" id="TIGR00563">
    <property type="entry name" value="rsmB"/>
    <property type="match status" value="1"/>
</dbReference>